<gene>
    <name evidence="1" type="ORF">F0562_015239</name>
</gene>
<name>A0A5J4ZJL5_9ASTE</name>
<sequence length="71" mass="6988">MGCAAAMAGCVGGVADGAAVRVAAATATVAAVVATTAAVNKHYEQLETRAHSLSGAAMCFNPMDCSDNIML</sequence>
<organism evidence="1 2">
    <name type="scientific">Nyssa sinensis</name>
    <dbReference type="NCBI Taxonomy" id="561372"/>
    <lineage>
        <taxon>Eukaryota</taxon>
        <taxon>Viridiplantae</taxon>
        <taxon>Streptophyta</taxon>
        <taxon>Embryophyta</taxon>
        <taxon>Tracheophyta</taxon>
        <taxon>Spermatophyta</taxon>
        <taxon>Magnoliopsida</taxon>
        <taxon>eudicotyledons</taxon>
        <taxon>Gunneridae</taxon>
        <taxon>Pentapetalae</taxon>
        <taxon>asterids</taxon>
        <taxon>Cornales</taxon>
        <taxon>Nyssaceae</taxon>
        <taxon>Nyssa</taxon>
    </lineage>
</organism>
<evidence type="ECO:0000313" key="1">
    <source>
        <dbReference type="EMBL" id="KAA8517756.1"/>
    </source>
</evidence>
<dbReference type="AlphaFoldDB" id="A0A5J4ZJL5"/>
<dbReference type="EMBL" id="CM018050">
    <property type="protein sequence ID" value="KAA8517756.1"/>
    <property type="molecule type" value="Genomic_DNA"/>
</dbReference>
<evidence type="ECO:0000313" key="2">
    <source>
        <dbReference type="Proteomes" id="UP000325577"/>
    </source>
</evidence>
<reference evidence="1 2" key="1">
    <citation type="submission" date="2019-09" db="EMBL/GenBank/DDBJ databases">
        <title>A chromosome-level genome assembly of the Chinese tupelo Nyssa sinensis.</title>
        <authorList>
            <person name="Yang X."/>
            <person name="Kang M."/>
            <person name="Yang Y."/>
            <person name="Xiong H."/>
            <person name="Wang M."/>
            <person name="Zhang Z."/>
            <person name="Wang Z."/>
            <person name="Wu H."/>
            <person name="Ma T."/>
            <person name="Liu J."/>
            <person name="Xi Z."/>
        </authorList>
    </citation>
    <scope>NUCLEOTIDE SEQUENCE [LARGE SCALE GENOMIC DNA]</scope>
    <source>
        <strain evidence="1">J267</strain>
        <tissue evidence="1">Leaf</tissue>
    </source>
</reference>
<protein>
    <submittedName>
        <fullName evidence="1">Uncharacterized protein</fullName>
    </submittedName>
</protein>
<dbReference type="Proteomes" id="UP000325577">
    <property type="component" value="Linkage Group LG7"/>
</dbReference>
<accession>A0A5J4ZJL5</accession>
<proteinExistence type="predicted"/>
<keyword evidence="2" id="KW-1185">Reference proteome</keyword>